<keyword evidence="1" id="KW-0813">Transport</keyword>
<dbReference type="GO" id="GO:0034220">
    <property type="term" value="P:monoatomic ion transmembrane transport"/>
    <property type="evidence" value="ECO:0007669"/>
    <property type="project" value="UniProtKB-KW"/>
</dbReference>
<sequence>MAPQSNSDAAKGKCPILDKILDPKGPFFQKWNMMLVVSCVLAVLLDPLFLYIPILNDDMKCIGLDSNLKIAAVVLRSLTDLVYIVKITFQIYELQKCS</sequence>
<comment type="caution">
    <text evidence="3">The sequence shown here is derived from an EMBL/GenBank/DDBJ whole genome shotgun (WGS) entry which is preliminary data.</text>
</comment>
<keyword evidence="2" id="KW-0472">Membrane</keyword>
<evidence type="ECO:0000313" key="3">
    <source>
        <dbReference type="EMBL" id="PRQ58948.1"/>
    </source>
</evidence>
<dbReference type="AlphaFoldDB" id="A0A2P6SJU2"/>
<dbReference type="PANTHER" id="PTHR45651">
    <property type="entry name" value="CYCLIC NUCLEOTIDE-GATED ION CHANNEL 15-RELATED-RELATED"/>
    <property type="match status" value="1"/>
</dbReference>
<evidence type="ECO:0000313" key="4">
    <source>
        <dbReference type="Proteomes" id="UP000238479"/>
    </source>
</evidence>
<evidence type="ECO:0008006" key="5">
    <source>
        <dbReference type="Google" id="ProtNLM"/>
    </source>
</evidence>
<protein>
    <recommendedName>
        <fullName evidence="5">Cyclic nucleotide-gated ion channel 1-like</fullName>
    </recommendedName>
</protein>
<dbReference type="Gramene" id="PRQ58948">
    <property type="protein sequence ID" value="PRQ58948"/>
    <property type="gene ID" value="RchiOBHm_Chr1g0364801"/>
</dbReference>
<evidence type="ECO:0000256" key="1">
    <source>
        <dbReference type="ARBA" id="ARBA00023303"/>
    </source>
</evidence>
<reference evidence="3 4" key="1">
    <citation type="journal article" date="2018" name="Nat. Genet.">
        <title>The Rosa genome provides new insights in the design of modern roses.</title>
        <authorList>
            <person name="Bendahmane M."/>
        </authorList>
    </citation>
    <scope>NUCLEOTIDE SEQUENCE [LARGE SCALE GENOMIC DNA]</scope>
    <source>
        <strain evidence="4">cv. Old Blush</strain>
    </source>
</reference>
<keyword evidence="4" id="KW-1185">Reference proteome</keyword>
<dbReference type="STRING" id="74649.A0A2P6SJU2"/>
<dbReference type="Proteomes" id="UP000238479">
    <property type="component" value="Chromosome 1"/>
</dbReference>
<organism evidence="3 4">
    <name type="scientific">Rosa chinensis</name>
    <name type="common">China rose</name>
    <dbReference type="NCBI Taxonomy" id="74649"/>
    <lineage>
        <taxon>Eukaryota</taxon>
        <taxon>Viridiplantae</taxon>
        <taxon>Streptophyta</taxon>
        <taxon>Embryophyta</taxon>
        <taxon>Tracheophyta</taxon>
        <taxon>Spermatophyta</taxon>
        <taxon>Magnoliopsida</taxon>
        <taxon>eudicotyledons</taxon>
        <taxon>Gunneridae</taxon>
        <taxon>Pentapetalae</taxon>
        <taxon>rosids</taxon>
        <taxon>fabids</taxon>
        <taxon>Rosales</taxon>
        <taxon>Rosaceae</taxon>
        <taxon>Rosoideae</taxon>
        <taxon>Rosoideae incertae sedis</taxon>
        <taxon>Rosa</taxon>
    </lineage>
</organism>
<feature type="transmembrane region" description="Helical" evidence="2">
    <location>
        <begin position="31"/>
        <end position="52"/>
    </location>
</feature>
<keyword evidence="2" id="KW-0812">Transmembrane</keyword>
<name>A0A2P6SJU2_ROSCH</name>
<keyword evidence="2" id="KW-1133">Transmembrane helix</keyword>
<keyword evidence="1" id="KW-0406">Ion transport</keyword>
<proteinExistence type="predicted"/>
<dbReference type="GO" id="GO:0016020">
    <property type="term" value="C:membrane"/>
    <property type="evidence" value="ECO:0007669"/>
    <property type="project" value="UniProtKB-SubCell"/>
</dbReference>
<dbReference type="PANTHER" id="PTHR45651:SF68">
    <property type="entry name" value="ION TRANSPORT DOMAIN-CONTAINING PROTEIN"/>
    <property type="match status" value="1"/>
</dbReference>
<dbReference type="EMBL" id="PDCK01000039">
    <property type="protein sequence ID" value="PRQ58948.1"/>
    <property type="molecule type" value="Genomic_DNA"/>
</dbReference>
<keyword evidence="1" id="KW-0407">Ion channel</keyword>
<evidence type="ECO:0000256" key="2">
    <source>
        <dbReference type="SAM" id="Phobius"/>
    </source>
</evidence>
<gene>
    <name evidence="3" type="ORF">RchiOBHm_Chr1g0364801</name>
</gene>
<accession>A0A2P6SJU2</accession>